<protein>
    <submittedName>
        <fullName evidence="1">Uncharacterized protein</fullName>
    </submittedName>
</protein>
<dbReference type="EnsemblMetazoa" id="GAUT042389-RA">
    <property type="protein sequence ID" value="GAUT042389-PA"/>
    <property type="gene ID" value="GAUT042389"/>
</dbReference>
<organism evidence="1 2">
    <name type="scientific">Glossina austeni</name>
    <name type="common">Savannah tsetse fly</name>
    <dbReference type="NCBI Taxonomy" id="7395"/>
    <lineage>
        <taxon>Eukaryota</taxon>
        <taxon>Metazoa</taxon>
        <taxon>Ecdysozoa</taxon>
        <taxon>Arthropoda</taxon>
        <taxon>Hexapoda</taxon>
        <taxon>Insecta</taxon>
        <taxon>Pterygota</taxon>
        <taxon>Neoptera</taxon>
        <taxon>Endopterygota</taxon>
        <taxon>Diptera</taxon>
        <taxon>Brachycera</taxon>
        <taxon>Muscomorpha</taxon>
        <taxon>Hippoboscoidea</taxon>
        <taxon>Glossinidae</taxon>
        <taxon>Glossina</taxon>
    </lineage>
</organism>
<name>A0A1A9VN89_GLOAU</name>
<keyword evidence="2" id="KW-1185">Reference proteome</keyword>
<evidence type="ECO:0000313" key="1">
    <source>
        <dbReference type="EnsemblMetazoa" id="GAUT042389-PA"/>
    </source>
</evidence>
<sequence>MRSSIEENDGVDVGTTSSMLCSGTTLDITLNAIATFLRSSEMLYETVGSFAEDSWKVSFVVNLWRPSDDSSILRSKSNLSFILDSLLIICSNNVVEFPRTFDIEFLLSLSVCICNHRFELVPALENGAPGETIARLCRSSLVSHAAFNSPAVRSKKWIDAESFAPEEVYSSGTCIKILLNGIHVHVHIS</sequence>
<reference evidence="1" key="1">
    <citation type="submission" date="2020-05" db="UniProtKB">
        <authorList>
            <consortium name="EnsemblMetazoa"/>
        </authorList>
    </citation>
    <scope>IDENTIFICATION</scope>
    <source>
        <strain evidence="1">TTRI</strain>
    </source>
</reference>
<dbReference type="VEuPathDB" id="VectorBase:GAUT042389"/>
<accession>A0A1A9VN89</accession>
<proteinExistence type="predicted"/>
<dbReference type="AlphaFoldDB" id="A0A1A9VN89"/>
<dbReference type="Proteomes" id="UP000078200">
    <property type="component" value="Unassembled WGS sequence"/>
</dbReference>
<evidence type="ECO:0000313" key="2">
    <source>
        <dbReference type="Proteomes" id="UP000078200"/>
    </source>
</evidence>